<proteinExistence type="predicted"/>
<evidence type="ECO:0000259" key="2">
    <source>
        <dbReference type="Pfam" id="PF18917"/>
    </source>
</evidence>
<keyword evidence="1" id="KW-0812">Transmembrane</keyword>
<protein>
    <recommendedName>
        <fullName evidence="2">LiaI-LiaF-like transmembrane region domain-containing protein</fullName>
    </recommendedName>
</protein>
<evidence type="ECO:0000313" key="3">
    <source>
        <dbReference type="EMBL" id="CAG2127061.1"/>
    </source>
</evidence>
<organism evidence="3 4">
    <name type="scientific">Cupriavidus yeoncheonensis</name>
    <dbReference type="NCBI Taxonomy" id="1462994"/>
    <lineage>
        <taxon>Bacteria</taxon>
        <taxon>Pseudomonadati</taxon>
        <taxon>Pseudomonadota</taxon>
        <taxon>Betaproteobacteria</taxon>
        <taxon>Burkholderiales</taxon>
        <taxon>Burkholderiaceae</taxon>
        <taxon>Cupriavidus</taxon>
    </lineage>
</organism>
<keyword evidence="1" id="KW-1133">Transmembrane helix</keyword>
<dbReference type="Pfam" id="PF18917">
    <property type="entry name" value="LiaI-LiaF-like_TM1"/>
    <property type="match status" value="1"/>
</dbReference>
<sequence>MRTGRTGRGLFVPLILILVGGVLLLQHRGMLPAQFTHDWWPVLLVVAGVVLLARRFALRR</sequence>
<feature type="domain" description="LiaI-LiaF-like transmembrane region" evidence="2">
    <location>
        <begin position="10"/>
        <end position="52"/>
    </location>
</feature>
<evidence type="ECO:0000313" key="4">
    <source>
        <dbReference type="Proteomes" id="UP000672934"/>
    </source>
</evidence>
<feature type="transmembrane region" description="Helical" evidence="1">
    <location>
        <begin position="39"/>
        <end position="57"/>
    </location>
</feature>
<keyword evidence="1" id="KW-0472">Membrane</keyword>
<feature type="transmembrane region" description="Helical" evidence="1">
    <location>
        <begin position="9"/>
        <end position="27"/>
    </location>
</feature>
<dbReference type="InterPro" id="IPR043726">
    <property type="entry name" value="LiaI-LiaF-like_TM1"/>
</dbReference>
<comment type="caution">
    <text evidence="3">The sequence shown here is derived from an EMBL/GenBank/DDBJ whole genome shotgun (WGS) entry which is preliminary data.</text>
</comment>
<reference evidence="3" key="1">
    <citation type="submission" date="2021-03" db="EMBL/GenBank/DDBJ databases">
        <authorList>
            <person name="Peeters C."/>
        </authorList>
    </citation>
    <scope>NUCLEOTIDE SEQUENCE</scope>
    <source>
        <strain evidence="3">LMG 31506</strain>
    </source>
</reference>
<keyword evidence="4" id="KW-1185">Reference proteome</keyword>
<dbReference type="AlphaFoldDB" id="A0A916IQX1"/>
<dbReference type="RefSeq" id="WP_211945321.1">
    <property type="nucleotide sequence ID" value="NZ_CAJPUY010000001.1"/>
</dbReference>
<dbReference type="Proteomes" id="UP000672934">
    <property type="component" value="Unassembled WGS sequence"/>
</dbReference>
<name>A0A916IQX1_9BURK</name>
<accession>A0A916IQX1</accession>
<evidence type="ECO:0000256" key="1">
    <source>
        <dbReference type="SAM" id="Phobius"/>
    </source>
</evidence>
<gene>
    <name evidence="3" type="ORF">LMG31506_00309</name>
</gene>
<dbReference type="EMBL" id="CAJPUY010000001">
    <property type="protein sequence ID" value="CAG2127061.1"/>
    <property type="molecule type" value="Genomic_DNA"/>
</dbReference>